<dbReference type="GeneID" id="114246598"/>
<keyword evidence="2" id="KW-1185">Reference proteome</keyword>
<feature type="transmembrane region" description="Helical" evidence="1">
    <location>
        <begin position="70"/>
        <end position="91"/>
    </location>
</feature>
<gene>
    <name evidence="3" type="primary">LOC114246598</name>
</gene>
<dbReference type="AlphaFoldDB" id="A0A6J2JZG7"/>
<feature type="transmembrane region" description="Helical" evidence="1">
    <location>
        <begin position="39"/>
        <end position="58"/>
    </location>
</feature>
<evidence type="ECO:0000256" key="1">
    <source>
        <dbReference type="SAM" id="Phobius"/>
    </source>
</evidence>
<organism evidence="2 3">
    <name type="scientific">Bombyx mandarina</name>
    <name type="common">Wild silk moth</name>
    <name type="synonym">Wild silkworm</name>
    <dbReference type="NCBI Taxonomy" id="7092"/>
    <lineage>
        <taxon>Eukaryota</taxon>
        <taxon>Metazoa</taxon>
        <taxon>Ecdysozoa</taxon>
        <taxon>Arthropoda</taxon>
        <taxon>Hexapoda</taxon>
        <taxon>Insecta</taxon>
        <taxon>Pterygota</taxon>
        <taxon>Neoptera</taxon>
        <taxon>Endopterygota</taxon>
        <taxon>Lepidoptera</taxon>
        <taxon>Glossata</taxon>
        <taxon>Ditrysia</taxon>
        <taxon>Bombycoidea</taxon>
        <taxon>Bombycidae</taxon>
        <taxon>Bombycinae</taxon>
        <taxon>Bombyx</taxon>
    </lineage>
</organism>
<dbReference type="KEGG" id="bman:114246598"/>
<accession>A0A6J2JZG7</accession>
<keyword evidence="1" id="KW-1133">Transmembrane helix</keyword>
<dbReference type="RefSeq" id="XP_028035005.1">
    <property type="nucleotide sequence ID" value="XM_028179204.1"/>
</dbReference>
<protein>
    <submittedName>
        <fullName evidence="3">Uncharacterized protein LOC114246598</fullName>
    </submittedName>
</protein>
<feature type="transmembrane region" description="Helical" evidence="1">
    <location>
        <begin position="98"/>
        <end position="119"/>
    </location>
</feature>
<sequence>MNTNISHYTKEYIRSMYQRCLTKKPQCYKMDREKDRPSVLGLRLATLVVVIALLTMHLRSVRVFRWEQSVSGGLLVTYSLSTLGLALCAGIERCGGNAFQAFICGVGSALFAVNAATIWRRWRNVDDLTRVVAELLDALGVRLGRQIIIKVLLSTATAVLLLVDLVLSPLLRPYD</sequence>
<evidence type="ECO:0000313" key="3">
    <source>
        <dbReference type="RefSeq" id="XP_028035005.1"/>
    </source>
</evidence>
<evidence type="ECO:0000313" key="2">
    <source>
        <dbReference type="Proteomes" id="UP000504629"/>
    </source>
</evidence>
<proteinExistence type="predicted"/>
<name>A0A6J2JZG7_BOMMA</name>
<keyword evidence="1" id="KW-0812">Transmembrane</keyword>
<dbReference type="Proteomes" id="UP000504629">
    <property type="component" value="Unplaced"/>
</dbReference>
<reference evidence="3" key="1">
    <citation type="submission" date="2025-08" db="UniProtKB">
        <authorList>
            <consortium name="RefSeq"/>
        </authorList>
    </citation>
    <scope>IDENTIFICATION</scope>
    <source>
        <tissue evidence="3">Silk gland</tissue>
    </source>
</reference>
<feature type="transmembrane region" description="Helical" evidence="1">
    <location>
        <begin position="147"/>
        <end position="167"/>
    </location>
</feature>
<keyword evidence="1" id="KW-0472">Membrane</keyword>
<dbReference type="OrthoDB" id="7458166at2759"/>